<accession>A0A8H7TMQ3</accession>
<dbReference type="Proteomes" id="UP000616885">
    <property type="component" value="Unassembled WGS sequence"/>
</dbReference>
<proteinExistence type="predicted"/>
<dbReference type="EMBL" id="JADCTT010000007">
    <property type="protein sequence ID" value="KAF9750124.1"/>
    <property type="molecule type" value="Genomic_DNA"/>
</dbReference>
<organism evidence="1 2">
    <name type="scientific">Bionectria ochroleuca</name>
    <name type="common">Gliocladium roseum</name>
    <dbReference type="NCBI Taxonomy" id="29856"/>
    <lineage>
        <taxon>Eukaryota</taxon>
        <taxon>Fungi</taxon>
        <taxon>Dikarya</taxon>
        <taxon>Ascomycota</taxon>
        <taxon>Pezizomycotina</taxon>
        <taxon>Sordariomycetes</taxon>
        <taxon>Hypocreomycetidae</taxon>
        <taxon>Hypocreales</taxon>
        <taxon>Bionectriaceae</taxon>
        <taxon>Clonostachys</taxon>
    </lineage>
</organism>
<sequence>MLTIGHLLESSEFLVRDPIGALALDGQDAVGGLGAGAFAHRHSRDGGSLSKDFVRLQSLLDMLGEFLGDRRIASQVEGEEFRGFLLPDDTTADIELENHQT</sequence>
<dbReference type="AlphaFoldDB" id="A0A8H7TMQ3"/>
<gene>
    <name evidence="1" type="ORF">IM811_016151</name>
</gene>
<evidence type="ECO:0000313" key="2">
    <source>
        <dbReference type="Proteomes" id="UP000616885"/>
    </source>
</evidence>
<reference evidence="1" key="1">
    <citation type="submission" date="2020-10" db="EMBL/GenBank/DDBJ databases">
        <title>High-Quality Genome Resource of Clonostachys rosea strain S41 by Oxford Nanopore Long-Read Sequencing.</title>
        <authorList>
            <person name="Wang H."/>
        </authorList>
    </citation>
    <scope>NUCLEOTIDE SEQUENCE</scope>
    <source>
        <strain evidence="1">S41</strain>
    </source>
</reference>
<name>A0A8H7TMQ3_BIOOC</name>
<evidence type="ECO:0000313" key="1">
    <source>
        <dbReference type="EMBL" id="KAF9750124.1"/>
    </source>
</evidence>
<protein>
    <submittedName>
        <fullName evidence="1">Uncharacterized protein</fullName>
    </submittedName>
</protein>
<comment type="caution">
    <text evidence="1">The sequence shown here is derived from an EMBL/GenBank/DDBJ whole genome shotgun (WGS) entry which is preliminary data.</text>
</comment>